<keyword evidence="4" id="KW-0325">Glycoprotein</keyword>
<dbReference type="Proteomes" id="UP000801492">
    <property type="component" value="Unassembled WGS sequence"/>
</dbReference>
<evidence type="ECO:0000259" key="5">
    <source>
        <dbReference type="Pfam" id="PF00135"/>
    </source>
</evidence>
<dbReference type="SUPFAM" id="SSF53474">
    <property type="entry name" value="alpha/beta-Hydrolases"/>
    <property type="match status" value="1"/>
</dbReference>
<evidence type="ECO:0000256" key="3">
    <source>
        <dbReference type="ARBA" id="ARBA00022801"/>
    </source>
</evidence>
<dbReference type="Pfam" id="PF00135">
    <property type="entry name" value="COesterase"/>
    <property type="match status" value="1"/>
</dbReference>
<dbReference type="Gene3D" id="3.40.50.1820">
    <property type="entry name" value="alpha/beta hydrolase"/>
    <property type="match status" value="1"/>
</dbReference>
<dbReference type="OrthoDB" id="19653at2759"/>
<feature type="domain" description="Carboxylesterase type B" evidence="5">
    <location>
        <begin position="1"/>
        <end position="198"/>
    </location>
</feature>
<dbReference type="InterPro" id="IPR002018">
    <property type="entry name" value="CarbesteraseB"/>
</dbReference>
<protein>
    <recommendedName>
        <fullName evidence="5">Carboxylesterase type B domain-containing protein</fullName>
    </recommendedName>
</protein>
<accession>A0A8K0CN33</accession>
<evidence type="ECO:0000256" key="4">
    <source>
        <dbReference type="ARBA" id="ARBA00023180"/>
    </source>
</evidence>
<evidence type="ECO:0000313" key="6">
    <source>
        <dbReference type="EMBL" id="KAF2888212.1"/>
    </source>
</evidence>
<proteinExistence type="inferred from homology"/>
<organism evidence="6 7">
    <name type="scientific">Ignelater luminosus</name>
    <name type="common">Cucubano</name>
    <name type="synonym">Pyrophorus luminosus</name>
    <dbReference type="NCBI Taxonomy" id="2038154"/>
    <lineage>
        <taxon>Eukaryota</taxon>
        <taxon>Metazoa</taxon>
        <taxon>Ecdysozoa</taxon>
        <taxon>Arthropoda</taxon>
        <taxon>Hexapoda</taxon>
        <taxon>Insecta</taxon>
        <taxon>Pterygota</taxon>
        <taxon>Neoptera</taxon>
        <taxon>Endopterygota</taxon>
        <taxon>Coleoptera</taxon>
        <taxon>Polyphaga</taxon>
        <taxon>Elateriformia</taxon>
        <taxon>Elateroidea</taxon>
        <taxon>Elateridae</taxon>
        <taxon>Agrypninae</taxon>
        <taxon>Pyrophorini</taxon>
        <taxon>Ignelater</taxon>
    </lineage>
</organism>
<sequence>MTGVVSSEGILRASQLLRNPDVLKELNKNFNVYGPQMYFIPWSVPEKDVETTWKNITDFYLQTDHVNVDNPDSVQGFIDLISDRYFSYGGYQSALTHASKGLNDVFFYKFNYRGEYSYGDHYASTTRNINFTWGTSHTDDLLYLFTSSKLFPPLTAEKDVQMIEIMTQIWTDFAIKGDPSPTIGTTTFKWRPLPNLSGQEVVKNSDLVYLQIERIYNTPDNIIFDIRNDFMTERMLFWESLPLAENIKGIE</sequence>
<evidence type="ECO:0000313" key="7">
    <source>
        <dbReference type="Proteomes" id="UP000801492"/>
    </source>
</evidence>
<evidence type="ECO:0000256" key="1">
    <source>
        <dbReference type="ARBA" id="ARBA00005964"/>
    </source>
</evidence>
<gene>
    <name evidence="6" type="ORF">ILUMI_17961</name>
</gene>
<reference evidence="6" key="1">
    <citation type="submission" date="2019-08" db="EMBL/GenBank/DDBJ databases">
        <title>The genome of the North American firefly Photinus pyralis.</title>
        <authorList>
            <consortium name="Photinus pyralis genome working group"/>
            <person name="Fallon T.R."/>
            <person name="Sander Lower S.E."/>
            <person name="Weng J.-K."/>
        </authorList>
    </citation>
    <scope>NUCLEOTIDE SEQUENCE</scope>
    <source>
        <strain evidence="6">TRF0915ILg1</strain>
        <tissue evidence="6">Whole body</tissue>
    </source>
</reference>
<name>A0A8K0CN33_IGNLU</name>
<dbReference type="PANTHER" id="PTHR43142">
    <property type="entry name" value="CARBOXYLIC ESTER HYDROLASE"/>
    <property type="match status" value="1"/>
</dbReference>
<dbReference type="PANTHER" id="PTHR43142:SF1">
    <property type="entry name" value="CARBOXYLIC ESTER HYDROLASE"/>
    <property type="match status" value="1"/>
</dbReference>
<keyword evidence="3" id="KW-0378">Hydrolase</keyword>
<dbReference type="EMBL" id="VTPC01078961">
    <property type="protein sequence ID" value="KAF2888212.1"/>
    <property type="molecule type" value="Genomic_DNA"/>
</dbReference>
<comment type="caution">
    <text evidence="6">The sequence shown here is derived from an EMBL/GenBank/DDBJ whole genome shotgun (WGS) entry which is preliminary data.</text>
</comment>
<comment type="similarity">
    <text evidence="1">Belongs to the type-B carboxylesterase/lipase family.</text>
</comment>
<evidence type="ECO:0000256" key="2">
    <source>
        <dbReference type="ARBA" id="ARBA00022487"/>
    </source>
</evidence>
<keyword evidence="7" id="KW-1185">Reference proteome</keyword>
<keyword evidence="2" id="KW-0719">Serine esterase</keyword>
<dbReference type="GO" id="GO:0052689">
    <property type="term" value="F:carboxylic ester hydrolase activity"/>
    <property type="evidence" value="ECO:0007669"/>
    <property type="project" value="UniProtKB-KW"/>
</dbReference>
<dbReference type="AlphaFoldDB" id="A0A8K0CN33"/>
<dbReference type="InterPro" id="IPR029058">
    <property type="entry name" value="AB_hydrolase_fold"/>
</dbReference>